<sequence>MADFDSLVAEADGARDRGDWTTAAAGYRAALALDAGAGPIWVQLGHMLKEAGHFEAAGKAYREALERMPLDADLHLQMGHFLRRIGRRRDAAAYYEQATALDPGLGEAARHFAELVDELVGEANR</sequence>
<gene>
    <name evidence="2" type="ORF">I5731_17235</name>
</gene>
<dbReference type="SMART" id="SM00028">
    <property type="entry name" value="TPR"/>
    <property type="match status" value="2"/>
</dbReference>
<keyword evidence="1" id="KW-0802">TPR repeat</keyword>
<dbReference type="RefSeq" id="WP_197312649.1">
    <property type="nucleotide sequence ID" value="NZ_JADZLT010000055.1"/>
</dbReference>
<dbReference type="Gene3D" id="1.25.40.10">
    <property type="entry name" value="Tetratricopeptide repeat domain"/>
    <property type="match status" value="1"/>
</dbReference>
<reference evidence="2" key="1">
    <citation type="submission" date="2020-12" db="EMBL/GenBank/DDBJ databases">
        <title>Methylobrevis albus sp. nov., isolated from fresh water lack sediment.</title>
        <authorList>
            <person name="Zou Q."/>
        </authorList>
    </citation>
    <scope>NUCLEOTIDE SEQUENCE</scope>
    <source>
        <strain evidence="2">L22</strain>
    </source>
</reference>
<feature type="repeat" description="TPR" evidence="1">
    <location>
        <begin position="38"/>
        <end position="71"/>
    </location>
</feature>
<organism evidence="2 3">
    <name type="scientific">Methylobrevis albus</name>
    <dbReference type="NCBI Taxonomy" id="2793297"/>
    <lineage>
        <taxon>Bacteria</taxon>
        <taxon>Pseudomonadati</taxon>
        <taxon>Pseudomonadota</taxon>
        <taxon>Alphaproteobacteria</taxon>
        <taxon>Hyphomicrobiales</taxon>
        <taxon>Pleomorphomonadaceae</taxon>
        <taxon>Methylobrevis</taxon>
    </lineage>
</organism>
<dbReference type="Pfam" id="PF13181">
    <property type="entry name" value="TPR_8"/>
    <property type="match status" value="1"/>
</dbReference>
<dbReference type="SUPFAM" id="SSF48452">
    <property type="entry name" value="TPR-like"/>
    <property type="match status" value="1"/>
</dbReference>
<dbReference type="Pfam" id="PF13176">
    <property type="entry name" value="TPR_7"/>
    <property type="match status" value="1"/>
</dbReference>
<dbReference type="AlphaFoldDB" id="A0A931I504"/>
<comment type="caution">
    <text evidence="2">The sequence shown here is derived from an EMBL/GenBank/DDBJ whole genome shotgun (WGS) entry which is preliminary data.</text>
</comment>
<dbReference type="EMBL" id="JADZLT010000055">
    <property type="protein sequence ID" value="MBH0239569.1"/>
    <property type="molecule type" value="Genomic_DNA"/>
</dbReference>
<keyword evidence="3" id="KW-1185">Reference proteome</keyword>
<proteinExistence type="predicted"/>
<dbReference type="InterPro" id="IPR019734">
    <property type="entry name" value="TPR_rpt"/>
</dbReference>
<dbReference type="Proteomes" id="UP000631694">
    <property type="component" value="Unassembled WGS sequence"/>
</dbReference>
<evidence type="ECO:0000313" key="2">
    <source>
        <dbReference type="EMBL" id="MBH0239569.1"/>
    </source>
</evidence>
<dbReference type="PANTHER" id="PTHR44998">
    <property type="match status" value="1"/>
</dbReference>
<dbReference type="PROSITE" id="PS50005">
    <property type="entry name" value="TPR"/>
    <property type="match status" value="2"/>
</dbReference>
<name>A0A931I504_9HYPH</name>
<accession>A0A931I504</accession>
<evidence type="ECO:0000313" key="3">
    <source>
        <dbReference type="Proteomes" id="UP000631694"/>
    </source>
</evidence>
<evidence type="ECO:0000256" key="1">
    <source>
        <dbReference type="PROSITE-ProRule" id="PRU00339"/>
    </source>
</evidence>
<dbReference type="InterPro" id="IPR011990">
    <property type="entry name" value="TPR-like_helical_dom_sf"/>
</dbReference>
<protein>
    <submittedName>
        <fullName evidence="2">Tetratricopeptide repeat protein</fullName>
    </submittedName>
</protein>
<dbReference type="PANTHER" id="PTHR44998:SF1">
    <property type="entry name" value="UDP-N-ACETYLGLUCOSAMINE--PEPTIDE N-ACETYLGLUCOSAMINYLTRANSFERASE 110 KDA SUBUNIT"/>
    <property type="match status" value="1"/>
</dbReference>
<feature type="repeat" description="TPR" evidence="1">
    <location>
        <begin position="72"/>
        <end position="105"/>
    </location>
</feature>